<proteinExistence type="inferred from homology"/>
<evidence type="ECO:0000256" key="6">
    <source>
        <dbReference type="ARBA" id="ARBA00022989"/>
    </source>
</evidence>
<sequence>MDVNTPKSEAPESLLIENQHHVQNVPTPWWGRAPGVRRIKDFFASTSLHGLKYFLEPSRLTERFYRLIAMVVVCVGLIITLYDQGKQFFNRPVLMSLDNHITPVWDIPFPAVTICSENQVRTSFFNYSDYKTRTNMTKNEVLETLEYLGMICNYNTTTPGEKFFSTDALDLIHNDIWESCNETIDLVWLNMKVPNVCSMIQPVLTPSGACLTFNSLPGNRLYR</sequence>
<accession>A0A1B6G4G9</accession>
<keyword evidence="8 12" id="KW-0406">Ion transport</keyword>
<keyword evidence="10 12" id="KW-0739">Sodium transport</keyword>
<keyword evidence="6 13" id="KW-1133">Transmembrane helix</keyword>
<feature type="non-terminal residue" evidence="14">
    <location>
        <position position="223"/>
    </location>
</feature>
<dbReference type="PANTHER" id="PTHR11690:SF300">
    <property type="entry name" value="PICKPOCKET PROTEIN 19"/>
    <property type="match status" value="1"/>
</dbReference>
<organism evidence="14">
    <name type="scientific">Cuerna arida</name>
    <dbReference type="NCBI Taxonomy" id="1464854"/>
    <lineage>
        <taxon>Eukaryota</taxon>
        <taxon>Metazoa</taxon>
        <taxon>Ecdysozoa</taxon>
        <taxon>Arthropoda</taxon>
        <taxon>Hexapoda</taxon>
        <taxon>Insecta</taxon>
        <taxon>Pterygota</taxon>
        <taxon>Neoptera</taxon>
        <taxon>Paraneoptera</taxon>
        <taxon>Hemiptera</taxon>
        <taxon>Auchenorrhyncha</taxon>
        <taxon>Membracoidea</taxon>
        <taxon>Cicadellidae</taxon>
        <taxon>Cicadellinae</taxon>
        <taxon>Proconiini</taxon>
        <taxon>Cuerna</taxon>
    </lineage>
</organism>
<evidence type="ECO:0000256" key="10">
    <source>
        <dbReference type="ARBA" id="ARBA00023201"/>
    </source>
</evidence>
<feature type="transmembrane region" description="Helical" evidence="13">
    <location>
        <begin position="64"/>
        <end position="82"/>
    </location>
</feature>
<evidence type="ECO:0000313" key="14">
    <source>
        <dbReference type="EMBL" id="JAS57334.1"/>
    </source>
</evidence>
<evidence type="ECO:0000256" key="7">
    <source>
        <dbReference type="ARBA" id="ARBA00023053"/>
    </source>
</evidence>
<dbReference type="AlphaFoldDB" id="A0A1B6G4G9"/>
<dbReference type="EMBL" id="GECZ01012435">
    <property type="protein sequence ID" value="JAS57334.1"/>
    <property type="molecule type" value="Transcribed_RNA"/>
</dbReference>
<name>A0A1B6G4G9_9HEMI</name>
<evidence type="ECO:0000256" key="12">
    <source>
        <dbReference type="RuleBase" id="RU000679"/>
    </source>
</evidence>
<evidence type="ECO:0000256" key="5">
    <source>
        <dbReference type="ARBA" id="ARBA00022692"/>
    </source>
</evidence>
<keyword evidence="5 12" id="KW-0812">Transmembrane</keyword>
<keyword evidence="9 13" id="KW-0472">Membrane</keyword>
<evidence type="ECO:0000256" key="1">
    <source>
        <dbReference type="ARBA" id="ARBA00004141"/>
    </source>
</evidence>
<dbReference type="Pfam" id="PF00858">
    <property type="entry name" value="ASC"/>
    <property type="match status" value="1"/>
</dbReference>
<evidence type="ECO:0000256" key="2">
    <source>
        <dbReference type="ARBA" id="ARBA00007193"/>
    </source>
</evidence>
<dbReference type="GO" id="GO:0005886">
    <property type="term" value="C:plasma membrane"/>
    <property type="evidence" value="ECO:0007669"/>
    <property type="project" value="TreeGrafter"/>
</dbReference>
<dbReference type="InterPro" id="IPR001873">
    <property type="entry name" value="ENaC"/>
</dbReference>
<evidence type="ECO:0000256" key="13">
    <source>
        <dbReference type="SAM" id="Phobius"/>
    </source>
</evidence>
<evidence type="ECO:0000256" key="11">
    <source>
        <dbReference type="ARBA" id="ARBA00023303"/>
    </source>
</evidence>
<reference evidence="14" key="1">
    <citation type="submission" date="2015-11" db="EMBL/GenBank/DDBJ databases">
        <title>De novo transcriptome assembly of four potential Pierce s Disease insect vectors from Arizona vineyards.</title>
        <authorList>
            <person name="Tassone E.E."/>
        </authorList>
    </citation>
    <scope>NUCLEOTIDE SEQUENCE</scope>
</reference>
<dbReference type="PANTHER" id="PTHR11690">
    <property type="entry name" value="AMILORIDE-SENSITIVE SODIUM CHANNEL-RELATED"/>
    <property type="match status" value="1"/>
</dbReference>
<evidence type="ECO:0000256" key="9">
    <source>
        <dbReference type="ARBA" id="ARBA00023136"/>
    </source>
</evidence>
<dbReference type="GO" id="GO:0015280">
    <property type="term" value="F:ligand-gated sodium channel activity"/>
    <property type="evidence" value="ECO:0007669"/>
    <property type="project" value="TreeGrafter"/>
</dbReference>
<protein>
    <submittedName>
        <fullName evidence="14">Uncharacterized protein</fullName>
    </submittedName>
</protein>
<gene>
    <name evidence="14" type="ORF">g.25913</name>
</gene>
<comment type="subcellular location">
    <subcellularLocation>
        <location evidence="1">Membrane</location>
        <topology evidence="1">Multi-pass membrane protein</topology>
    </subcellularLocation>
</comment>
<keyword evidence="7" id="KW-0915">Sodium</keyword>
<comment type="similarity">
    <text evidence="2 12">Belongs to the amiloride-sensitive sodium channel (TC 1.A.6) family.</text>
</comment>
<keyword evidence="11 12" id="KW-0407">Ion channel</keyword>
<evidence type="ECO:0000256" key="4">
    <source>
        <dbReference type="ARBA" id="ARBA00022461"/>
    </source>
</evidence>
<keyword evidence="3 12" id="KW-0813">Transport</keyword>
<keyword evidence="4 12" id="KW-0894">Sodium channel</keyword>
<evidence type="ECO:0000256" key="8">
    <source>
        <dbReference type="ARBA" id="ARBA00023065"/>
    </source>
</evidence>
<evidence type="ECO:0000256" key="3">
    <source>
        <dbReference type="ARBA" id="ARBA00022448"/>
    </source>
</evidence>